<sequence length="194" mass="23426">MDAIEKMIARMNEQAENERLLYKQKRLSEIEDKFNREQAFINQENEQQLKKQIQIVEKKYKQQRDRQQVVFRQEALHHKQEVLTRYFEEAIEKMNAWSQDDTQTFSEQLLQTIPLTTPMTIQVGELSRAYLNQDWVLRMNQQYNRQMRLLEEVIPKQAGFILNDHGVQYNFIFENLVKELQPTMGVELAKRLFD</sequence>
<dbReference type="SUPFAM" id="SSF160527">
    <property type="entry name" value="V-type ATPase subunit E-like"/>
    <property type="match status" value="1"/>
</dbReference>
<dbReference type="RefSeq" id="WP_136952792.1">
    <property type="nucleotide sequence ID" value="NZ_CP039712.1"/>
</dbReference>
<reference evidence="1 2" key="1">
    <citation type="submission" date="2019-04" db="EMBL/GenBank/DDBJ databases">
        <title>Vagococcus sp. nov., isolated from faeces of yaks (Bos grunniens).</title>
        <authorList>
            <person name="Ge Y."/>
        </authorList>
    </citation>
    <scope>NUCLEOTIDE SEQUENCE [LARGE SCALE GENOMIC DNA]</scope>
    <source>
        <strain evidence="1 2">MN-17</strain>
    </source>
</reference>
<dbReference type="KEGG" id="vao:FA707_02800"/>
<protein>
    <submittedName>
        <fullName evidence="1">ATPase V</fullName>
    </submittedName>
</protein>
<organism evidence="1 2">
    <name type="scientific">Vagococcus zengguangii</name>
    <dbReference type="NCBI Taxonomy" id="2571750"/>
    <lineage>
        <taxon>Bacteria</taxon>
        <taxon>Bacillati</taxon>
        <taxon>Bacillota</taxon>
        <taxon>Bacilli</taxon>
        <taxon>Lactobacillales</taxon>
        <taxon>Enterococcaceae</taxon>
        <taxon>Vagococcus</taxon>
    </lineage>
</organism>
<dbReference type="Proteomes" id="UP000298615">
    <property type="component" value="Chromosome"/>
</dbReference>
<name>A0A4D7CSP4_9ENTE</name>
<accession>A0A4D7CSP4</accession>
<dbReference type="OrthoDB" id="2166166at2"/>
<keyword evidence="2" id="KW-1185">Reference proteome</keyword>
<dbReference type="EMBL" id="CP039712">
    <property type="protein sequence ID" value="QCI85954.1"/>
    <property type="molecule type" value="Genomic_DNA"/>
</dbReference>
<gene>
    <name evidence="1" type="ORF">FA707_02800</name>
</gene>
<evidence type="ECO:0000313" key="2">
    <source>
        <dbReference type="Proteomes" id="UP000298615"/>
    </source>
</evidence>
<proteinExistence type="predicted"/>
<dbReference type="AlphaFoldDB" id="A0A4D7CSP4"/>
<evidence type="ECO:0000313" key="1">
    <source>
        <dbReference type="EMBL" id="QCI85954.1"/>
    </source>
</evidence>